<dbReference type="Proteomes" id="UP001142055">
    <property type="component" value="Chromosome 2"/>
</dbReference>
<name>A0A9Q0M7J0_BLOTA</name>
<keyword evidence="2" id="KW-1185">Reference proteome</keyword>
<comment type="caution">
    <text evidence="1">The sequence shown here is derived from an EMBL/GenBank/DDBJ whole genome shotgun (WGS) entry which is preliminary data.</text>
</comment>
<organism evidence="1 2">
    <name type="scientific">Blomia tropicalis</name>
    <name type="common">Mite</name>
    <dbReference type="NCBI Taxonomy" id="40697"/>
    <lineage>
        <taxon>Eukaryota</taxon>
        <taxon>Metazoa</taxon>
        <taxon>Ecdysozoa</taxon>
        <taxon>Arthropoda</taxon>
        <taxon>Chelicerata</taxon>
        <taxon>Arachnida</taxon>
        <taxon>Acari</taxon>
        <taxon>Acariformes</taxon>
        <taxon>Sarcoptiformes</taxon>
        <taxon>Astigmata</taxon>
        <taxon>Glycyphagoidea</taxon>
        <taxon>Echimyopodidae</taxon>
        <taxon>Blomia</taxon>
    </lineage>
</organism>
<accession>A0A9Q0M7J0</accession>
<gene>
    <name evidence="1" type="ORF">RDWZM_006372</name>
</gene>
<dbReference type="EMBL" id="JAPWDV010000002">
    <property type="protein sequence ID" value="KAJ6220560.1"/>
    <property type="molecule type" value="Genomic_DNA"/>
</dbReference>
<protein>
    <submittedName>
        <fullName evidence="1">Uncharacterized protein</fullName>
    </submittedName>
</protein>
<reference evidence="1" key="1">
    <citation type="submission" date="2022-12" db="EMBL/GenBank/DDBJ databases">
        <title>Genome assemblies of Blomia tropicalis.</title>
        <authorList>
            <person name="Cui Y."/>
        </authorList>
    </citation>
    <scope>NUCLEOTIDE SEQUENCE</scope>
    <source>
        <tissue evidence="1">Adult mites</tissue>
    </source>
</reference>
<dbReference type="AlphaFoldDB" id="A0A9Q0M7J0"/>
<evidence type="ECO:0000313" key="1">
    <source>
        <dbReference type="EMBL" id="KAJ6220560.1"/>
    </source>
</evidence>
<sequence length="174" mass="20013">MFSLFKRVEPSIGSKVLKLSIDISPMEVLEFTDLNANDNELIFMDRTRNNVEVFSIVWNQMKNIVANKQNVFVINSSVFTMPAVSFELSNVVHREWMLVQAKKHQINVINLSEAKDVEQSPPEVARKGYGKDDIWGKELKTIEPCVFADELDEPLLKNYDLLSDQFECTDLNIE</sequence>
<proteinExistence type="predicted"/>
<evidence type="ECO:0000313" key="2">
    <source>
        <dbReference type="Proteomes" id="UP001142055"/>
    </source>
</evidence>